<protein>
    <recommendedName>
        <fullName evidence="6">Metallo-beta-lactamase family protein</fullName>
    </recommendedName>
</protein>
<reference evidence="4 5" key="1">
    <citation type="submission" date="2016-10" db="EMBL/GenBank/DDBJ databases">
        <authorList>
            <person name="de Groot N.N."/>
        </authorList>
    </citation>
    <scope>NUCLEOTIDE SEQUENCE [LARGE SCALE GENOMIC DNA]</scope>
    <source>
        <strain evidence="4 5">CDM_5</strain>
    </source>
</reference>
<organism evidence="4 5">
    <name type="scientific">Haloferax larsenii</name>
    <dbReference type="NCBI Taxonomy" id="302484"/>
    <lineage>
        <taxon>Archaea</taxon>
        <taxon>Methanobacteriati</taxon>
        <taxon>Methanobacteriota</taxon>
        <taxon>Stenosarchaea group</taxon>
        <taxon>Halobacteria</taxon>
        <taxon>Halobacteriales</taxon>
        <taxon>Haloferacaceae</taxon>
        <taxon>Haloferax</taxon>
    </lineage>
</organism>
<accession>A0A1H7TVN4</accession>
<keyword evidence="1" id="KW-0378">Hydrolase</keyword>
<dbReference type="GO" id="GO:0016787">
    <property type="term" value="F:hydrolase activity"/>
    <property type="evidence" value="ECO:0007669"/>
    <property type="project" value="UniProtKB-KW"/>
</dbReference>
<proteinExistence type="predicted"/>
<dbReference type="InterPro" id="IPR001279">
    <property type="entry name" value="Metallo-B-lactamas"/>
</dbReference>
<dbReference type="Gene3D" id="3.40.50.10890">
    <property type="match status" value="1"/>
</dbReference>
<evidence type="ECO:0000259" key="2">
    <source>
        <dbReference type="SMART" id="SM00849"/>
    </source>
</evidence>
<evidence type="ECO:0008006" key="6">
    <source>
        <dbReference type="Google" id="ProtNLM"/>
    </source>
</evidence>
<dbReference type="PANTHER" id="PTHR11203">
    <property type="entry name" value="CLEAVAGE AND POLYADENYLATION SPECIFICITY FACTOR FAMILY MEMBER"/>
    <property type="match status" value="1"/>
</dbReference>
<feature type="domain" description="Beta-Casp" evidence="3">
    <location>
        <begin position="279"/>
        <end position="418"/>
    </location>
</feature>
<dbReference type="EMBL" id="FOAD01000010">
    <property type="protein sequence ID" value="SEL88615.1"/>
    <property type="molecule type" value="Genomic_DNA"/>
</dbReference>
<dbReference type="Proteomes" id="UP000183894">
    <property type="component" value="Unassembled WGS sequence"/>
</dbReference>
<gene>
    <name evidence="4" type="ORF">SAMN04488691_11069</name>
</gene>
<dbReference type="RefSeq" id="WP_074796155.1">
    <property type="nucleotide sequence ID" value="NZ_FOAD01000010.1"/>
</dbReference>
<dbReference type="Pfam" id="PF10996">
    <property type="entry name" value="Beta-Casp"/>
    <property type="match status" value="1"/>
</dbReference>
<evidence type="ECO:0000313" key="5">
    <source>
        <dbReference type="Proteomes" id="UP000183894"/>
    </source>
</evidence>
<feature type="domain" description="Metallo-beta-lactamase" evidence="2">
    <location>
        <begin position="46"/>
        <end position="266"/>
    </location>
</feature>
<dbReference type="InterPro" id="IPR011108">
    <property type="entry name" value="RMMBL"/>
</dbReference>
<sequence>MSHDPEMPWLPKDTGDEFDPLEHADVTVDKDTPMVVVPRGGGMEVGRSCYQLETEHSTLLVDAGLNQGTGGQFPDFRGLEKGQVDGVFLTHAHIDHCGALPVLENRGLLDDDATIVATRPTTQIAQTLLEDSLKIHRREAQKPGRKQHFDEEDIERVYERFQPVDYESGRLCEYTHVSDIDPLRFTMGNAGHLLGSAWISFETNGYRVVFSGDVGGRSTHLPPMDPPPEADLLMIESTYGGKHSHTSMKDARTSVYKSVERALKNREPVLIPTFSVGRAQTLSLLFKERLHTMPSHIQDEVVLVIDGMAQDATNLYHTHIEDTTYFDESIPNRVKNAQDRQPFLPENALMPETDADRERILSNFNPKTGENIPLIISPSGMLTGGHSPRYLAEFAARYGSANVFLTGYQAKGTGGRKLQNVPKAEEESATLFLDTDPFGSDWPQNDGTVDWVQADDGMYTRATIPADWVTPVDGLSGHAAQHGLLSFARDVGPRAISLIHGPAYAQERFSNHLIDNLDDVETVTRSRMLTPIPVTRDIEVETPALTQKNAKDESYDSIADQFDHVYELLSALTADVAAARLENGLSEEDVRRIIREEIDNGE</sequence>
<dbReference type="InterPro" id="IPR022712">
    <property type="entry name" value="Beta_Casp"/>
</dbReference>
<dbReference type="SMART" id="SM01027">
    <property type="entry name" value="Beta-Casp"/>
    <property type="match status" value="1"/>
</dbReference>
<dbReference type="AlphaFoldDB" id="A0A1H7TVN4"/>
<evidence type="ECO:0000256" key="1">
    <source>
        <dbReference type="ARBA" id="ARBA00022801"/>
    </source>
</evidence>
<dbReference type="OrthoDB" id="7155at2157"/>
<dbReference type="GO" id="GO:0004521">
    <property type="term" value="F:RNA endonuclease activity"/>
    <property type="evidence" value="ECO:0007669"/>
    <property type="project" value="TreeGrafter"/>
</dbReference>
<name>A0A1H7TVN4_HALLR</name>
<dbReference type="InterPro" id="IPR036866">
    <property type="entry name" value="RibonucZ/Hydroxyglut_hydro"/>
</dbReference>
<dbReference type="PANTHER" id="PTHR11203:SF37">
    <property type="entry name" value="INTEGRATOR COMPLEX SUBUNIT 11"/>
    <property type="match status" value="1"/>
</dbReference>
<dbReference type="Gene3D" id="3.60.15.10">
    <property type="entry name" value="Ribonuclease Z/Hydroxyacylglutathione hydrolase-like"/>
    <property type="match status" value="1"/>
</dbReference>
<evidence type="ECO:0000313" key="4">
    <source>
        <dbReference type="EMBL" id="SEL88615.1"/>
    </source>
</evidence>
<dbReference type="Pfam" id="PF07521">
    <property type="entry name" value="RMMBL"/>
    <property type="match status" value="1"/>
</dbReference>
<dbReference type="SUPFAM" id="SSF56281">
    <property type="entry name" value="Metallo-hydrolase/oxidoreductase"/>
    <property type="match status" value="1"/>
</dbReference>
<dbReference type="SMART" id="SM00849">
    <property type="entry name" value="Lactamase_B"/>
    <property type="match status" value="1"/>
</dbReference>
<dbReference type="InterPro" id="IPR050698">
    <property type="entry name" value="MBL"/>
</dbReference>
<dbReference type="Pfam" id="PF16661">
    <property type="entry name" value="Lactamase_B_6"/>
    <property type="match status" value="1"/>
</dbReference>
<evidence type="ECO:0000259" key="3">
    <source>
        <dbReference type="SMART" id="SM01027"/>
    </source>
</evidence>
<dbReference type="CDD" id="cd16295">
    <property type="entry name" value="TTHA0252-CPSF-like_MBL-fold"/>
    <property type="match status" value="1"/>
</dbReference>